<sequence>MGQKASHSNIRKFQLLPPCNIVLLCLGQPDSDLFQSEELLSVQINPPLPQRNKQTKREERTFRPRKKGWMPKKSSRSVEGDAKS</sequence>
<evidence type="ECO:0000256" key="1">
    <source>
        <dbReference type="SAM" id="MobiDB-lite"/>
    </source>
</evidence>
<keyword evidence="3" id="KW-1185">Reference proteome</keyword>
<evidence type="ECO:0000313" key="2">
    <source>
        <dbReference type="EMBL" id="CAK7324095.1"/>
    </source>
</evidence>
<name>A0AAV1QTH4_9ROSI</name>
<feature type="region of interest" description="Disordered" evidence="1">
    <location>
        <begin position="45"/>
        <end position="84"/>
    </location>
</feature>
<proteinExistence type="predicted"/>
<protein>
    <submittedName>
        <fullName evidence="2">Uncharacterized protein</fullName>
    </submittedName>
</protein>
<evidence type="ECO:0000313" key="3">
    <source>
        <dbReference type="Proteomes" id="UP001314170"/>
    </source>
</evidence>
<feature type="compositionally biased region" description="Basic residues" evidence="1">
    <location>
        <begin position="63"/>
        <end position="75"/>
    </location>
</feature>
<dbReference type="Proteomes" id="UP001314170">
    <property type="component" value="Unassembled WGS sequence"/>
</dbReference>
<reference evidence="2 3" key="1">
    <citation type="submission" date="2024-01" db="EMBL/GenBank/DDBJ databases">
        <authorList>
            <person name="Waweru B."/>
        </authorList>
    </citation>
    <scope>NUCLEOTIDE SEQUENCE [LARGE SCALE GENOMIC DNA]</scope>
</reference>
<dbReference type="AlphaFoldDB" id="A0AAV1QTH4"/>
<dbReference type="EMBL" id="CAWUPB010000246">
    <property type="protein sequence ID" value="CAK7324095.1"/>
    <property type="molecule type" value="Genomic_DNA"/>
</dbReference>
<accession>A0AAV1QTH4</accession>
<comment type="caution">
    <text evidence="2">The sequence shown here is derived from an EMBL/GenBank/DDBJ whole genome shotgun (WGS) entry which is preliminary data.</text>
</comment>
<organism evidence="2 3">
    <name type="scientific">Dovyalis caffra</name>
    <dbReference type="NCBI Taxonomy" id="77055"/>
    <lineage>
        <taxon>Eukaryota</taxon>
        <taxon>Viridiplantae</taxon>
        <taxon>Streptophyta</taxon>
        <taxon>Embryophyta</taxon>
        <taxon>Tracheophyta</taxon>
        <taxon>Spermatophyta</taxon>
        <taxon>Magnoliopsida</taxon>
        <taxon>eudicotyledons</taxon>
        <taxon>Gunneridae</taxon>
        <taxon>Pentapetalae</taxon>
        <taxon>rosids</taxon>
        <taxon>fabids</taxon>
        <taxon>Malpighiales</taxon>
        <taxon>Salicaceae</taxon>
        <taxon>Flacourtieae</taxon>
        <taxon>Dovyalis</taxon>
    </lineage>
</organism>
<gene>
    <name evidence="2" type="ORF">DCAF_LOCUS1732</name>
</gene>